<comment type="caution">
    <text evidence="1">The sequence shown here is derived from an EMBL/GenBank/DDBJ whole genome shotgun (WGS) entry which is preliminary data.</text>
</comment>
<name>A0ABP9RBM4_9PSEU</name>
<protein>
    <recommendedName>
        <fullName evidence="3">Antitoxin</fullName>
    </recommendedName>
</protein>
<dbReference type="RefSeq" id="WP_185059931.1">
    <property type="nucleotide sequence ID" value="NZ_BAABJP010000058.1"/>
</dbReference>
<proteinExistence type="predicted"/>
<gene>
    <name evidence="1" type="ORF">GCM10023321_77200</name>
</gene>
<evidence type="ECO:0000313" key="1">
    <source>
        <dbReference type="EMBL" id="GAA5174094.1"/>
    </source>
</evidence>
<evidence type="ECO:0008006" key="3">
    <source>
        <dbReference type="Google" id="ProtNLM"/>
    </source>
</evidence>
<sequence>MTAAHAYELPPDSAAPAEAVKAAASGEVVYLTRDGRATAAIVPPDVAAAGAAAIQALEDAADIRAAEAALADSGPTIPHEEVMAMYADDLAAYPETEEDR</sequence>
<accession>A0ABP9RBM4</accession>
<reference evidence="2" key="1">
    <citation type="journal article" date="2019" name="Int. J. Syst. Evol. Microbiol.">
        <title>The Global Catalogue of Microorganisms (GCM) 10K type strain sequencing project: providing services to taxonomists for standard genome sequencing and annotation.</title>
        <authorList>
            <consortium name="The Broad Institute Genomics Platform"/>
            <consortium name="The Broad Institute Genome Sequencing Center for Infectious Disease"/>
            <person name="Wu L."/>
            <person name="Ma J."/>
        </authorList>
    </citation>
    <scope>NUCLEOTIDE SEQUENCE [LARGE SCALE GENOMIC DNA]</scope>
    <source>
        <strain evidence="2">JCM 18303</strain>
    </source>
</reference>
<evidence type="ECO:0000313" key="2">
    <source>
        <dbReference type="Proteomes" id="UP001428817"/>
    </source>
</evidence>
<organism evidence="1 2">
    <name type="scientific">Pseudonocardia eucalypti</name>
    <dbReference type="NCBI Taxonomy" id="648755"/>
    <lineage>
        <taxon>Bacteria</taxon>
        <taxon>Bacillati</taxon>
        <taxon>Actinomycetota</taxon>
        <taxon>Actinomycetes</taxon>
        <taxon>Pseudonocardiales</taxon>
        <taxon>Pseudonocardiaceae</taxon>
        <taxon>Pseudonocardia</taxon>
    </lineage>
</organism>
<dbReference type="EMBL" id="BAABJP010000058">
    <property type="protein sequence ID" value="GAA5174094.1"/>
    <property type="molecule type" value="Genomic_DNA"/>
</dbReference>
<dbReference type="Proteomes" id="UP001428817">
    <property type="component" value="Unassembled WGS sequence"/>
</dbReference>
<keyword evidence="2" id="KW-1185">Reference proteome</keyword>